<evidence type="ECO:0000313" key="1">
    <source>
        <dbReference type="EMBL" id="MPC12962.1"/>
    </source>
</evidence>
<dbReference type="EMBL" id="VSRR010000248">
    <property type="protein sequence ID" value="MPC12962.1"/>
    <property type="molecule type" value="Genomic_DNA"/>
</dbReference>
<protein>
    <submittedName>
        <fullName evidence="1">Uncharacterized protein</fullName>
    </submittedName>
</protein>
<organism evidence="1 2">
    <name type="scientific">Portunus trituberculatus</name>
    <name type="common">Swimming crab</name>
    <name type="synonym">Neptunus trituberculatus</name>
    <dbReference type="NCBI Taxonomy" id="210409"/>
    <lineage>
        <taxon>Eukaryota</taxon>
        <taxon>Metazoa</taxon>
        <taxon>Ecdysozoa</taxon>
        <taxon>Arthropoda</taxon>
        <taxon>Crustacea</taxon>
        <taxon>Multicrustacea</taxon>
        <taxon>Malacostraca</taxon>
        <taxon>Eumalacostraca</taxon>
        <taxon>Eucarida</taxon>
        <taxon>Decapoda</taxon>
        <taxon>Pleocyemata</taxon>
        <taxon>Brachyura</taxon>
        <taxon>Eubrachyura</taxon>
        <taxon>Portunoidea</taxon>
        <taxon>Portunidae</taxon>
        <taxon>Portuninae</taxon>
        <taxon>Portunus</taxon>
    </lineage>
</organism>
<dbReference type="Proteomes" id="UP000324222">
    <property type="component" value="Unassembled WGS sequence"/>
</dbReference>
<proteinExistence type="predicted"/>
<keyword evidence="2" id="KW-1185">Reference proteome</keyword>
<reference evidence="1 2" key="1">
    <citation type="submission" date="2019-05" db="EMBL/GenBank/DDBJ databases">
        <title>Another draft genome of Portunus trituberculatus and its Hox gene families provides insights of decapod evolution.</title>
        <authorList>
            <person name="Jeong J.-H."/>
            <person name="Song I."/>
            <person name="Kim S."/>
            <person name="Choi T."/>
            <person name="Kim D."/>
            <person name="Ryu S."/>
            <person name="Kim W."/>
        </authorList>
    </citation>
    <scope>NUCLEOTIDE SEQUENCE [LARGE SCALE GENOMIC DNA]</scope>
    <source>
        <tissue evidence="1">Muscle</tissue>
    </source>
</reference>
<gene>
    <name evidence="1" type="ORF">E2C01_005679</name>
</gene>
<name>A0A5B7CTC3_PORTR</name>
<dbReference type="AlphaFoldDB" id="A0A5B7CTC3"/>
<comment type="caution">
    <text evidence="1">The sequence shown here is derived from an EMBL/GenBank/DDBJ whole genome shotgun (WGS) entry which is preliminary data.</text>
</comment>
<accession>A0A5B7CTC3</accession>
<sequence>MSLGVAVIPLSQLTVSPNTRCLTAGKGDQQQDTHSPSLIVTEVRRKMKNKLDVMSNIVYLRNLNDWK</sequence>
<evidence type="ECO:0000313" key="2">
    <source>
        <dbReference type="Proteomes" id="UP000324222"/>
    </source>
</evidence>